<keyword evidence="2" id="KW-0812">Transmembrane</keyword>
<gene>
    <name evidence="3" type="ORF">GCM10010302_17860</name>
</gene>
<protein>
    <recommendedName>
        <fullName evidence="5">Secreted protein</fullName>
    </recommendedName>
</protein>
<comment type="caution">
    <text evidence="3">The sequence shown here is derived from an EMBL/GenBank/DDBJ whole genome shotgun (WGS) entry which is preliminary data.</text>
</comment>
<evidence type="ECO:0000256" key="1">
    <source>
        <dbReference type="SAM" id="MobiDB-lite"/>
    </source>
</evidence>
<dbReference type="Proteomes" id="UP001501867">
    <property type="component" value="Unassembled WGS sequence"/>
</dbReference>
<name>A0ABN0V8C4_9ACTN</name>
<keyword evidence="4" id="KW-1185">Reference proteome</keyword>
<sequence length="129" mass="14232">MESGAGAVRLTSMDAFLPLLLWVGGLGVVLGFFTWLASRVRRRGLAGSAMSAALASYEEAFRITAHEAHVEVQAQADRRAPLLSPDDHWRRRSGAAEEAGTDGGRPSQPRPRRSRRRLGRWVDRLRAGR</sequence>
<keyword evidence="2" id="KW-1133">Transmembrane helix</keyword>
<evidence type="ECO:0008006" key="5">
    <source>
        <dbReference type="Google" id="ProtNLM"/>
    </source>
</evidence>
<accession>A0ABN0V8C4</accession>
<organism evidence="3 4">
    <name type="scientific">Streptomyces polychromogenes</name>
    <dbReference type="NCBI Taxonomy" id="67342"/>
    <lineage>
        <taxon>Bacteria</taxon>
        <taxon>Bacillati</taxon>
        <taxon>Actinomycetota</taxon>
        <taxon>Actinomycetes</taxon>
        <taxon>Kitasatosporales</taxon>
        <taxon>Streptomycetaceae</taxon>
        <taxon>Streptomyces</taxon>
    </lineage>
</organism>
<evidence type="ECO:0000256" key="2">
    <source>
        <dbReference type="SAM" id="Phobius"/>
    </source>
</evidence>
<evidence type="ECO:0000313" key="3">
    <source>
        <dbReference type="EMBL" id="GAA0280512.1"/>
    </source>
</evidence>
<feature type="compositionally biased region" description="Basic and acidic residues" evidence="1">
    <location>
        <begin position="120"/>
        <end position="129"/>
    </location>
</feature>
<keyword evidence="2" id="KW-0472">Membrane</keyword>
<dbReference type="EMBL" id="BAAABV010000011">
    <property type="protein sequence ID" value="GAA0280512.1"/>
    <property type="molecule type" value="Genomic_DNA"/>
</dbReference>
<proteinExistence type="predicted"/>
<feature type="compositionally biased region" description="Basic residues" evidence="1">
    <location>
        <begin position="110"/>
        <end position="119"/>
    </location>
</feature>
<feature type="compositionally biased region" description="Basic and acidic residues" evidence="1">
    <location>
        <begin position="75"/>
        <end position="89"/>
    </location>
</feature>
<feature type="region of interest" description="Disordered" evidence="1">
    <location>
        <begin position="75"/>
        <end position="129"/>
    </location>
</feature>
<evidence type="ECO:0000313" key="4">
    <source>
        <dbReference type="Proteomes" id="UP001501867"/>
    </source>
</evidence>
<reference evidence="3 4" key="1">
    <citation type="journal article" date="2019" name="Int. J. Syst. Evol. Microbiol.">
        <title>The Global Catalogue of Microorganisms (GCM) 10K type strain sequencing project: providing services to taxonomists for standard genome sequencing and annotation.</title>
        <authorList>
            <consortium name="The Broad Institute Genomics Platform"/>
            <consortium name="The Broad Institute Genome Sequencing Center for Infectious Disease"/>
            <person name="Wu L."/>
            <person name="Ma J."/>
        </authorList>
    </citation>
    <scope>NUCLEOTIDE SEQUENCE [LARGE SCALE GENOMIC DNA]</scope>
    <source>
        <strain evidence="3 4">JCM 4505</strain>
    </source>
</reference>
<feature type="transmembrane region" description="Helical" evidence="2">
    <location>
        <begin position="15"/>
        <end position="37"/>
    </location>
</feature>